<evidence type="ECO:0000313" key="3">
    <source>
        <dbReference type="EMBL" id="KAK4272451.1"/>
    </source>
</evidence>
<dbReference type="EMBL" id="JAWXYG010000005">
    <property type="protein sequence ID" value="KAK4272451.1"/>
    <property type="molecule type" value="Genomic_DNA"/>
</dbReference>
<gene>
    <name evidence="3" type="ORF">QN277_021009</name>
</gene>
<proteinExistence type="predicted"/>
<keyword evidence="4" id="KW-1185">Reference proteome</keyword>
<name>A0AAE1JKZ6_9FABA</name>
<evidence type="ECO:0000313" key="4">
    <source>
        <dbReference type="Proteomes" id="UP001293593"/>
    </source>
</evidence>
<accession>A0AAE1JKZ6</accession>
<feature type="compositionally biased region" description="Polar residues" evidence="1">
    <location>
        <begin position="76"/>
        <end position="86"/>
    </location>
</feature>
<evidence type="ECO:0000256" key="1">
    <source>
        <dbReference type="SAM" id="MobiDB-lite"/>
    </source>
</evidence>
<dbReference type="InterPro" id="IPR039335">
    <property type="entry name" value="SIB1/2"/>
</dbReference>
<dbReference type="PANTHER" id="PTHR33624">
    <property type="entry name" value="SIGMA FACTOR BINDING PROTEIN 1, CHLOROPLASTIC"/>
    <property type="match status" value="1"/>
</dbReference>
<dbReference type="Proteomes" id="UP001293593">
    <property type="component" value="Unassembled WGS sequence"/>
</dbReference>
<feature type="domain" description="VQ" evidence="2">
    <location>
        <begin position="28"/>
        <end position="53"/>
    </location>
</feature>
<reference evidence="3" key="1">
    <citation type="submission" date="2023-10" db="EMBL/GenBank/DDBJ databases">
        <title>Chromosome-level genome of the transformable northern wattle, Acacia crassicarpa.</title>
        <authorList>
            <person name="Massaro I."/>
            <person name="Sinha N.R."/>
            <person name="Poethig S."/>
            <person name="Leichty A.R."/>
        </authorList>
    </citation>
    <scope>NUCLEOTIDE SEQUENCE</scope>
    <source>
        <strain evidence="3">Acra3RX</strain>
        <tissue evidence="3">Leaf</tissue>
    </source>
</reference>
<organism evidence="3 4">
    <name type="scientific">Acacia crassicarpa</name>
    <name type="common">northern wattle</name>
    <dbReference type="NCBI Taxonomy" id="499986"/>
    <lineage>
        <taxon>Eukaryota</taxon>
        <taxon>Viridiplantae</taxon>
        <taxon>Streptophyta</taxon>
        <taxon>Embryophyta</taxon>
        <taxon>Tracheophyta</taxon>
        <taxon>Spermatophyta</taxon>
        <taxon>Magnoliopsida</taxon>
        <taxon>eudicotyledons</taxon>
        <taxon>Gunneridae</taxon>
        <taxon>Pentapetalae</taxon>
        <taxon>rosids</taxon>
        <taxon>fabids</taxon>
        <taxon>Fabales</taxon>
        <taxon>Fabaceae</taxon>
        <taxon>Caesalpinioideae</taxon>
        <taxon>mimosoid clade</taxon>
        <taxon>Acacieae</taxon>
        <taxon>Acacia</taxon>
    </lineage>
</organism>
<comment type="caution">
    <text evidence="3">The sequence shown here is derived from an EMBL/GenBank/DDBJ whole genome shotgun (WGS) entry which is preliminary data.</text>
</comment>
<dbReference type="Pfam" id="PF05678">
    <property type="entry name" value="VQ"/>
    <property type="match status" value="1"/>
</dbReference>
<protein>
    <recommendedName>
        <fullName evidence="2">VQ domain-containing protein</fullName>
    </recommendedName>
</protein>
<feature type="compositionally biased region" description="Polar residues" evidence="1">
    <location>
        <begin position="102"/>
        <end position="113"/>
    </location>
</feature>
<dbReference type="AlphaFoldDB" id="A0AAE1JKZ6"/>
<sequence>MDSSVQQIRTPTKRNDKFKKTPVKVVYISNPMKVEVSPSGFMALVQELTGQDAEWPMDLSRFQNPDIIDGEHQTSDSENSSVTKSTGSHESDHTLVMPQVDPNFNTFEGQLGSSMEEGFDPFNQTMDDISAFLLPSEFYESDLVDEQPRRN</sequence>
<dbReference type="InterPro" id="IPR008889">
    <property type="entry name" value="VQ"/>
</dbReference>
<feature type="region of interest" description="Disordered" evidence="1">
    <location>
        <begin position="60"/>
        <end position="122"/>
    </location>
</feature>
<evidence type="ECO:0000259" key="2">
    <source>
        <dbReference type="Pfam" id="PF05678"/>
    </source>
</evidence>
<dbReference type="PANTHER" id="PTHR33624:SF17">
    <property type="entry name" value="OS07G0687400 PROTEIN"/>
    <property type="match status" value="1"/>
</dbReference>